<feature type="compositionally biased region" description="Low complexity" evidence="1">
    <location>
        <begin position="98"/>
        <end position="108"/>
    </location>
</feature>
<accession>A0A067QK58</accession>
<dbReference type="Proteomes" id="UP000027135">
    <property type="component" value="Unassembled WGS sequence"/>
</dbReference>
<dbReference type="EMBL" id="KK853254">
    <property type="protein sequence ID" value="KDR09294.1"/>
    <property type="molecule type" value="Genomic_DNA"/>
</dbReference>
<proteinExistence type="predicted"/>
<evidence type="ECO:0000313" key="3">
    <source>
        <dbReference type="Proteomes" id="UP000027135"/>
    </source>
</evidence>
<evidence type="ECO:0000256" key="1">
    <source>
        <dbReference type="SAM" id="MobiDB-lite"/>
    </source>
</evidence>
<dbReference type="AlphaFoldDB" id="A0A067QK58"/>
<keyword evidence="3" id="KW-1185">Reference proteome</keyword>
<dbReference type="InParanoid" id="A0A067QK58"/>
<reference evidence="2 3" key="1">
    <citation type="journal article" date="2014" name="Nat. Commun.">
        <title>Molecular traces of alternative social organization in a termite genome.</title>
        <authorList>
            <person name="Terrapon N."/>
            <person name="Li C."/>
            <person name="Robertson H.M."/>
            <person name="Ji L."/>
            <person name="Meng X."/>
            <person name="Booth W."/>
            <person name="Chen Z."/>
            <person name="Childers C.P."/>
            <person name="Glastad K.M."/>
            <person name="Gokhale K."/>
            <person name="Gowin J."/>
            <person name="Gronenberg W."/>
            <person name="Hermansen R.A."/>
            <person name="Hu H."/>
            <person name="Hunt B.G."/>
            <person name="Huylmans A.K."/>
            <person name="Khalil S.M."/>
            <person name="Mitchell R.D."/>
            <person name="Munoz-Torres M.C."/>
            <person name="Mustard J.A."/>
            <person name="Pan H."/>
            <person name="Reese J.T."/>
            <person name="Scharf M.E."/>
            <person name="Sun F."/>
            <person name="Vogel H."/>
            <person name="Xiao J."/>
            <person name="Yang W."/>
            <person name="Yang Z."/>
            <person name="Yang Z."/>
            <person name="Zhou J."/>
            <person name="Zhu J."/>
            <person name="Brent C.S."/>
            <person name="Elsik C.G."/>
            <person name="Goodisman M.A."/>
            <person name="Liberles D.A."/>
            <person name="Roe R.M."/>
            <person name="Vargo E.L."/>
            <person name="Vilcinskas A."/>
            <person name="Wang J."/>
            <person name="Bornberg-Bauer E."/>
            <person name="Korb J."/>
            <person name="Zhang G."/>
            <person name="Liebig J."/>
        </authorList>
    </citation>
    <scope>NUCLEOTIDE SEQUENCE [LARGE SCALE GENOMIC DNA]</scope>
    <source>
        <tissue evidence="2">Whole organism</tissue>
    </source>
</reference>
<feature type="compositionally biased region" description="Low complexity" evidence="1">
    <location>
        <begin position="140"/>
        <end position="158"/>
    </location>
</feature>
<name>A0A067QK58_ZOONE</name>
<protein>
    <submittedName>
        <fullName evidence="2">Uncharacterized protein</fullName>
    </submittedName>
</protein>
<evidence type="ECO:0000313" key="2">
    <source>
        <dbReference type="EMBL" id="KDR09294.1"/>
    </source>
</evidence>
<feature type="compositionally biased region" description="Basic and acidic residues" evidence="1">
    <location>
        <begin position="120"/>
        <end position="133"/>
    </location>
</feature>
<feature type="region of interest" description="Disordered" evidence="1">
    <location>
        <begin position="33"/>
        <end position="158"/>
    </location>
</feature>
<gene>
    <name evidence="2" type="ORF">L798_01030</name>
</gene>
<organism evidence="2 3">
    <name type="scientific">Zootermopsis nevadensis</name>
    <name type="common">Dampwood termite</name>
    <dbReference type="NCBI Taxonomy" id="136037"/>
    <lineage>
        <taxon>Eukaryota</taxon>
        <taxon>Metazoa</taxon>
        <taxon>Ecdysozoa</taxon>
        <taxon>Arthropoda</taxon>
        <taxon>Hexapoda</taxon>
        <taxon>Insecta</taxon>
        <taxon>Pterygota</taxon>
        <taxon>Neoptera</taxon>
        <taxon>Polyneoptera</taxon>
        <taxon>Dictyoptera</taxon>
        <taxon>Blattodea</taxon>
        <taxon>Blattoidea</taxon>
        <taxon>Termitoidae</taxon>
        <taxon>Termopsidae</taxon>
        <taxon>Zootermopsis</taxon>
    </lineage>
</organism>
<sequence>MLRAHAAELLLCIEVGGNYTANYRGCSKWKEAERKGVSTRLPAPAKPSLEQENLGPGWNHVVKADAIKNPAPTPSGAIARTERQAVSKDGNAKPTRPVVPVANPSAPSTKTGPAPGHHRSPGEPPDRGLRRVDTSSSRRGPFPSIGGGKSSSKPFSSS</sequence>